<keyword evidence="2" id="KW-1185">Reference proteome</keyword>
<proteinExistence type="predicted"/>
<dbReference type="EMBL" id="JACIDC010000002">
    <property type="protein sequence ID" value="MBB4039325.1"/>
    <property type="molecule type" value="Genomic_DNA"/>
</dbReference>
<evidence type="ECO:0000313" key="2">
    <source>
        <dbReference type="Proteomes" id="UP000519439"/>
    </source>
</evidence>
<dbReference type="Gene3D" id="3.40.630.30">
    <property type="match status" value="1"/>
</dbReference>
<protein>
    <recommendedName>
        <fullName evidence="3">GNAT family N-acetyltransferase</fullName>
    </recommendedName>
</protein>
<sequence length="51" mass="5544">MNLSIRPATVCDASLILAFIRELAVCELLAHEVDATQADIAEALRHLAEEP</sequence>
<comment type="caution">
    <text evidence="1">The sequence shown here is derived from an EMBL/GenBank/DDBJ whole genome shotgun (WGS) entry which is preliminary data.</text>
</comment>
<evidence type="ECO:0000313" key="1">
    <source>
        <dbReference type="EMBL" id="MBB4039325.1"/>
    </source>
</evidence>
<dbReference type="AlphaFoldDB" id="A0A7W6IEC1"/>
<organism evidence="1 2">
    <name type="scientific">Microvirga flocculans</name>
    <dbReference type="NCBI Taxonomy" id="217168"/>
    <lineage>
        <taxon>Bacteria</taxon>
        <taxon>Pseudomonadati</taxon>
        <taxon>Pseudomonadota</taxon>
        <taxon>Alphaproteobacteria</taxon>
        <taxon>Hyphomicrobiales</taxon>
        <taxon>Methylobacteriaceae</taxon>
        <taxon>Microvirga</taxon>
    </lineage>
</organism>
<dbReference type="Proteomes" id="UP000519439">
    <property type="component" value="Unassembled WGS sequence"/>
</dbReference>
<evidence type="ECO:0008006" key="3">
    <source>
        <dbReference type="Google" id="ProtNLM"/>
    </source>
</evidence>
<accession>A0A7W6IEC1</accession>
<gene>
    <name evidence="1" type="ORF">GGR34_000960</name>
</gene>
<name>A0A7W6IEC1_9HYPH</name>
<reference evidence="1 2" key="1">
    <citation type="submission" date="2020-08" db="EMBL/GenBank/DDBJ databases">
        <title>Genomic Encyclopedia of Type Strains, Phase IV (KMG-IV): sequencing the most valuable type-strain genomes for metagenomic binning, comparative biology and taxonomic classification.</title>
        <authorList>
            <person name="Goeker M."/>
        </authorList>
    </citation>
    <scope>NUCLEOTIDE SEQUENCE [LARGE SCALE GENOMIC DNA]</scope>
    <source>
        <strain evidence="1 2">DSM 15743</strain>
    </source>
</reference>
<dbReference type="RefSeq" id="WP_154664086.1">
    <property type="nucleotide sequence ID" value="NZ_JACIDC010000002.1"/>
</dbReference>